<keyword evidence="7 13" id="KW-0418">Kinase</keyword>
<dbReference type="GO" id="GO:0030955">
    <property type="term" value="F:potassium ion binding"/>
    <property type="evidence" value="ECO:0007669"/>
    <property type="project" value="InterPro"/>
</dbReference>
<keyword evidence="10" id="KW-0324">Glycolysis</keyword>
<dbReference type="InterPro" id="IPR011037">
    <property type="entry name" value="Pyrv_Knase-like_insert_dom_sf"/>
</dbReference>
<protein>
    <recommendedName>
        <fullName evidence="3">pyruvate kinase</fullName>
        <ecNumber evidence="3">2.7.1.40</ecNumber>
    </recommendedName>
</protein>
<keyword evidence="14" id="KW-1185">Reference proteome</keyword>
<name>A0AA41KJX9_9EURY</name>
<reference evidence="13" key="1">
    <citation type="submission" date="2021-06" db="EMBL/GenBank/DDBJ databases">
        <title>New haloarchaea isolates fom saline soil.</title>
        <authorList>
            <person name="Duran-Viseras A."/>
            <person name="Sanchez-Porro C.S."/>
            <person name="Ventosa A."/>
        </authorList>
    </citation>
    <scope>NUCLEOTIDE SEQUENCE</scope>
    <source>
        <strain evidence="13">JCM 18369</strain>
    </source>
</reference>
<evidence type="ECO:0000256" key="7">
    <source>
        <dbReference type="ARBA" id="ARBA00022777"/>
    </source>
</evidence>
<dbReference type="Gene3D" id="3.20.20.60">
    <property type="entry name" value="Phosphoenolpyruvate-binding domains"/>
    <property type="match status" value="1"/>
</dbReference>
<gene>
    <name evidence="13" type="ORF">KTS37_06030</name>
</gene>
<dbReference type="EC" id="2.7.1.40" evidence="3"/>
<keyword evidence="8" id="KW-0067">ATP-binding</keyword>
<evidence type="ECO:0000259" key="12">
    <source>
        <dbReference type="Pfam" id="PF00224"/>
    </source>
</evidence>
<keyword evidence="4" id="KW-0808">Transferase</keyword>
<evidence type="ECO:0000256" key="8">
    <source>
        <dbReference type="ARBA" id="ARBA00022840"/>
    </source>
</evidence>
<keyword evidence="9" id="KW-0460">Magnesium</keyword>
<feature type="domain" description="Pyruvate kinase barrel" evidence="12">
    <location>
        <begin position="1"/>
        <end position="168"/>
    </location>
</feature>
<dbReference type="Gene3D" id="2.40.33.10">
    <property type="entry name" value="PK beta-barrel domain-like"/>
    <property type="match status" value="1"/>
</dbReference>
<dbReference type="InterPro" id="IPR015793">
    <property type="entry name" value="Pyrv_Knase_brl"/>
</dbReference>
<evidence type="ECO:0000256" key="11">
    <source>
        <dbReference type="ARBA" id="ARBA00023317"/>
    </source>
</evidence>
<keyword evidence="6" id="KW-0547">Nucleotide-binding</keyword>
<dbReference type="AlphaFoldDB" id="A0AA41KJX9"/>
<sequence length="168" mass="17846">MRSAKIVCTLGPASDSIDDIASLAKAGMSVARLNASHGSPEHRREMIDRIREVDAAVDEPVAAMLDMPGPEVRTADIDEPIRLEEGATVRYVVGDDATPEEVGLSQSIEAVEPGDRVLLDDGRIETTVERVDGQTVYATVENGGELAARKGVNVPGVELDLPTITAKD</sequence>
<feature type="non-terminal residue" evidence="13">
    <location>
        <position position="168"/>
    </location>
</feature>
<accession>A0AA41KJX9</accession>
<comment type="similarity">
    <text evidence="2">Belongs to the pyruvate kinase family.</text>
</comment>
<dbReference type="GO" id="GO:0005524">
    <property type="term" value="F:ATP binding"/>
    <property type="evidence" value="ECO:0007669"/>
    <property type="project" value="UniProtKB-KW"/>
</dbReference>
<evidence type="ECO:0000256" key="9">
    <source>
        <dbReference type="ARBA" id="ARBA00022842"/>
    </source>
</evidence>
<evidence type="ECO:0000313" key="13">
    <source>
        <dbReference type="EMBL" id="MBV0901344.1"/>
    </source>
</evidence>
<organism evidence="13 14">
    <name type="scientific">Haloarcula salina</name>
    <dbReference type="NCBI Taxonomy" id="1429914"/>
    <lineage>
        <taxon>Archaea</taxon>
        <taxon>Methanobacteriati</taxon>
        <taxon>Methanobacteriota</taxon>
        <taxon>Stenosarchaea group</taxon>
        <taxon>Halobacteria</taxon>
        <taxon>Halobacteriales</taxon>
        <taxon>Haloarculaceae</taxon>
        <taxon>Haloarcula</taxon>
    </lineage>
</organism>
<dbReference type="Proteomes" id="UP001166304">
    <property type="component" value="Unassembled WGS sequence"/>
</dbReference>
<proteinExistence type="inferred from homology"/>
<dbReference type="GO" id="GO:0004743">
    <property type="term" value="F:pyruvate kinase activity"/>
    <property type="evidence" value="ECO:0007669"/>
    <property type="project" value="UniProtKB-EC"/>
</dbReference>
<dbReference type="PANTHER" id="PTHR11817">
    <property type="entry name" value="PYRUVATE KINASE"/>
    <property type="match status" value="1"/>
</dbReference>
<evidence type="ECO:0000256" key="3">
    <source>
        <dbReference type="ARBA" id="ARBA00012142"/>
    </source>
</evidence>
<evidence type="ECO:0000256" key="2">
    <source>
        <dbReference type="ARBA" id="ARBA00008663"/>
    </source>
</evidence>
<dbReference type="InterPro" id="IPR015806">
    <property type="entry name" value="Pyrv_Knase_insert_dom_sf"/>
</dbReference>
<dbReference type="SUPFAM" id="SSF51621">
    <property type="entry name" value="Phosphoenolpyruvate/pyruvate domain"/>
    <property type="match status" value="1"/>
</dbReference>
<dbReference type="SUPFAM" id="SSF50800">
    <property type="entry name" value="PK beta-barrel domain-like"/>
    <property type="match status" value="1"/>
</dbReference>
<evidence type="ECO:0000256" key="4">
    <source>
        <dbReference type="ARBA" id="ARBA00022679"/>
    </source>
</evidence>
<dbReference type="InterPro" id="IPR015813">
    <property type="entry name" value="Pyrv/PenolPyrv_kinase-like_dom"/>
</dbReference>
<keyword evidence="5" id="KW-0479">Metal-binding</keyword>
<evidence type="ECO:0000256" key="1">
    <source>
        <dbReference type="ARBA" id="ARBA00004997"/>
    </source>
</evidence>
<comment type="caution">
    <text evidence="13">The sequence shown here is derived from an EMBL/GenBank/DDBJ whole genome shotgun (WGS) entry which is preliminary data.</text>
</comment>
<dbReference type="GO" id="GO:0000287">
    <property type="term" value="F:magnesium ion binding"/>
    <property type="evidence" value="ECO:0007669"/>
    <property type="project" value="InterPro"/>
</dbReference>
<dbReference type="RefSeq" id="WP_254282016.1">
    <property type="nucleotide sequence ID" value="NZ_JAHQXE010000001.1"/>
</dbReference>
<dbReference type="GO" id="GO:0016301">
    <property type="term" value="F:kinase activity"/>
    <property type="evidence" value="ECO:0007669"/>
    <property type="project" value="UniProtKB-KW"/>
</dbReference>
<dbReference type="EMBL" id="JAHQXE010000001">
    <property type="protein sequence ID" value="MBV0901344.1"/>
    <property type="molecule type" value="Genomic_DNA"/>
</dbReference>
<evidence type="ECO:0000313" key="14">
    <source>
        <dbReference type="Proteomes" id="UP001166304"/>
    </source>
</evidence>
<evidence type="ECO:0000256" key="5">
    <source>
        <dbReference type="ARBA" id="ARBA00022723"/>
    </source>
</evidence>
<keyword evidence="11 13" id="KW-0670">Pyruvate</keyword>
<evidence type="ECO:0000256" key="6">
    <source>
        <dbReference type="ARBA" id="ARBA00022741"/>
    </source>
</evidence>
<evidence type="ECO:0000256" key="10">
    <source>
        <dbReference type="ARBA" id="ARBA00023152"/>
    </source>
</evidence>
<dbReference type="InterPro" id="IPR001697">
    <property type="entry name" value="Pyr_Knase"/>
</dbReference>
<dbReference type="InterPro" id="IPR040442">
    <property type="entry name" value="Pyrv_kinase-like_dom_sf"/>
</dbReference>
<comment type="pathway">
    <text evidence="1">Carbohydrate degradation; glycolysis; pyruvate from D-glyceraldehyde 3-phosphate: step 5/5.</text>
</comment>
<dbReference type="Pfam" id="PF00224">
    <property type="entry name" value="PK"/>
    <property type="match status" value="1"/>
</dbReference>